<keyword evidence="4" id="KW-0378">Hydrolase</keyword>
<feature type="domain" description="DHHA1" evidence="7">
    <location>
        <begin position="341"/>
        <end position="430"/>
    </location>
</feature>
<dbReference type="Pfam" id="PF10141">
    <property type="entry name" value="ssDNA-exonuc_C"/>
    <property type="match status" value="1"/>
</dbReference>
<feature type="domain" description="DDH" evidence="6">
    <location>
        <begin position="81"/>
        <end position="224"/>
    </location>
</feature>
<dbReference type="PANTHER" id="PTHR30255:SF2">
    <property type="entry name" value="SINGLE-STRANDED-DNA-SPECIFIC EXONUCLEASE RECJ"/>
    <property type="match status" value="1"/>
</dbReference>
<dbReference type="Pfam" id="PF17768">
    <property type="entry name" value="RecJ_OB"/>
    <property type="match status" value="1"/>
</dbReference>
<name>A0A6N4A1M8_OENOE</name>
<evidence type="ECO:0000256" key="5">
    <source>
        <dbReference type="ARBA" id="ARBA00022839"/>
    </source>
</evidence>
<reference evidence="10 11" key="1">
    <citation type="journal article" date="2016" name="BMC Genomics">
        <title>Consensus pan-genome assembly of the specialised wine bacterium Oenococcus oeni.</title>
        <authorList>
            <person name="Sternes P.R."/>
            <person name="Borneman A.R."/>
        </authorList>
    </citation>
    <scope>NUCLEOTIDE SEQUENCE [LARGE SCALE GENOMIC DNA]</scope>
    <source>
        <strain evidence="10 11">AWRIB661</strain>
    </source>
</reference>
<evidence type="ECO:0000256" key="1">
    <source>
        <dbReference type="ARBA" id="ARBA00005915"/>
    </source>
</evidence>
<evidence type="ECO:0000259" key="7">
    <source>
        <dbReference type="Pfam" id="PF02272"/>
    </source>
</evidence>
<dbReference type="Gene3D" id="3.10.310.30">
    <property type="match status" value="1"/>
</dbReference>
<evidence type="ECO:0000259" key="9">
    <source>
        <dbReference type="Pfam" id="PF17768"/>
    </source>
</evidence>
<feature type="domain" description="RecJ OB" evidence="9">
    <location>
        <begin position="443"/>
        <end position="547"/>
    </location>
</feature>
<dbReference type="RefSeq" id="WP_071419228.1">
    <property type="nucleotide sequence ID" value="NZ_MLKQ01000160.1"/>
</dbReference>
<dbReference type="Gene3D" id="3.90.1640.30">
    <property type="match status" value="1"/>
</dbReference>
<dbReference type="GO" id="GO:0006281">
    <property type="term" value="P:DNA repair"/>
    <property type="evidence" value="ECO:0007669"/>
    <property type="project" value="InterPro"/>
</dbReference>
<dbReference type="GO" id="GO:0006310">
    <property type="term" value="P:DNA recombination"/>
    <property type="evidence" value="ECO:0007669"/>
    <property type="project" value="InterPro"/>
</dbReference>
<dbReference type="AlphaFoldDB" id="A0A6N4A1M8"/>
<sequence>MLDNQYFWFKRKTDKQFIQKIEQHFSLDRLTSTVLAGRFSSVPLIEDFFSSDLNKLVDPSRLDQIDLLKKRLISAIDNQEKITIYGDYDADGITSTSILLKTLQILGARVDYFIPNRFRDGYGPNKFVYQQLIDTGTKLIFAIDNGISGFDAVDLANRNQVDVLIADHHQLPKKLPNAKAIIHPDLSNDYPFKNLSAAGIAFKVSKYLLGTQKARQFLPLVAIGEIADVMPLINENRILIQTGIDLIKSGENKGLQEVIKRADLKLESLTAQDIAFKIAPRLNSLGRMADAGIGVELLTTDDSDKVSEIAKQVEHLNKQRQKEADKIYRIASRQVSPQENNIIIVSGENWHEGIIGIIAGRLSAYFGRPAVVFSIKNGIAKGSARSTGDFDLYAVLDRARDLYISFGGHKQAAGLSLKASDLDRLDKILNADDYHFSVGKLAIDAVTKAGDLSINSFKQLSKLAPFGEGNPEPVFDLDDVELVNLRILGSDKKHFKLKVNGFSGDILFFNRPDLIGKLQLGERLSIVGTLSLNEWKHRQSLQIIGKDIRSENRIPDRNSFSRIYHYYCAKNVLYSPNDFFQKVFLELGFVRIVNGVVFVVPEAKHAELSQSYTYRKRAENGY</sequence>
<dbReference type="InterPro" id="IPR041122">
    <property type="entry name" value="RecJ_OB"/>
</dbReference>
<dbReference type="NCBIfam" id="TIGR00644">
    <property type="entry name" value="recJ"/>
    <property type="match status" value="1"/>
</dbReference>
<dbReference type="InterPro" id="IPR003156">
    <property type="entry name" value="DHHA1_dom"/>
</dbReference>
<protein>
    <recommendedName>
        <fullName evidence="2">Single-stranded-DNA-specific exonuclease RecJ</fullName>
    </recommendedName>
</protein>
<evidence type="ECO:0000256" key="2">
    <source>
        <dbReference type="ARBA" id="ARBA00019841"/>
    </source>
</evidence>
<organism evidence="10 11">
    <name type="scientific">Oenococcus oeni</name>
    <name type="common">Leuconostoc oenos</name>
    <dbReference type="NCBI Taxonomy" id="1247"/>
    <lineage>
        <taxon>Bacteria</taxon>
        <taxon>Bacillati</taxon>
        <taxon>Bacillota</taxon>
        <taxon>Bacilli</taxon>
        <taxon>Lactobacillales</taxon>
        <taxon>Lactobacillaceae</taxon>
        <taxon>Oenococcus</taxon>
    </lineage>
</organism>
<keyword evidence="3" id="KW-0540">Nuclease</keyword>
<dbReference type="SUPFAM" id="SSF64182">
    <property type="entry name" value="DHH phosphoesterases"/>
    <property type="match status" value="1"/>
</dbReference>
<comment type="caution">
    <text evidence="10">The sequence shown here is derived from an EMBL/GenBank/DDBJ whole genome shotgun (WGS) entry which is preliminary data.</text>
</comment>
<dbReference type="InterPro" id="IPR038763">
    <property type="entry name" value="DHH_sf"/>
</dbReference>
<evidence type="ECO:0000313" key="10">
    <source>
        <dbReference type="EMBL" id="OIM21173.1"/>
    </source>
</evidence>
<dbReference type="PANTHER" id="PTHR30255">
    <property type="entry name" value="SINGLE-STRANDED-DNA-SPECIFIC EXONUCLEASE RECJ"/>
    <property type="match status" value="1"/>
</dbReference>
<evidence type="ECO:0000256" key="4">
    <source>
        <dbReference type="ARBA" id="ARBA00022801"/>
    </source>
</evidence>
<dbReference type="GO" id="GO:0003676">
    <property type="term" value="F:nucleic acid binding"/>
    <property type="evidence" value="ECO:0007669"/>
    <property type="project" value="InterPro"/>
</dbReference>
<dbReference type="InterPro" id="IPR051673">
    <property type="entry name" value="SSDNA_exonuclease_RecJ"/>
</dbReference>
<dbReference type="InterPro" id="IPR001667">
    <property type="entry name" value="DDH_dom"/>
</dbReference>
<comment type="similarity">
    <text evidence="1">Belongs to the RecJ family.</text>
</comment>
<dbReference type="Pfam" id="PF01368">
    <property type="entry name" value="DHH"/>
    <property type="match status" value="1"/>
</dbReference>
<evidence type="ECO:0000259" key="6">
    <source>
        <dbReference type="Pfam" id="PF01368"/>
    </source>
</evidence>
<dbReference type="Proteomes" id="UP000181728">
    <property type="component" value="Unassembled WGS sequence"/>
</dbReference>
<dbReference type="EMBL" id="MLOK01000039">
    <property type="protein sequence ID" value="OIM21173.1"/>
    <property type="molecule type" value="Genomic_DNA"/>
</dbReference>
<evidence type="ECO:0000256" key="3">
    <source>
        <dbReference type="ARBA" id="ARBA00022722"/>
    </source>
</evidence>
<proteinExistence type="inferred from homology"/>
<keyword evidence="5 10" id="KW-0269">Exonuclease</keyword>
<dbReference type="InterPro" id="IPR018779">
    <property type="entry name" value="RecJ_C"/>
</dbReference>
<feature type="domain" description="Single-stranded-DNA-specific exonuclease RecJ C-terminal" evidence="8">
    <location>
        <begin position="578"/>
        <end position="619"/>
    </location>
</feature>
<evidence type="ECO:0000259" key="8">
    <source>
        <dbReference type="Pfam" id="PF10141"/>
    </source>
</evidence>
<evidence type="ECO:0000313" key="11">
    <source>
        <dbReference type="Proteomes" id="UP000181728"/>
    </source>
</evidence>
<dbReference type="GO" id="GO:0008409">
    <property type="term" value="F:5'-3' exonuclease activity"/>
    <property type="evidence" value="ECO:0007669"/>
    <property type="project" value="InterPro"/>
</dbReference>
<accession>A0A6N4A1M8</accession>
<gene>
    <name evidence="10" type="ORF">ATX59_05190</name>
</gene>
<dbReference type="InterPro" id="IPR004610">
    <property type="entry name" value="RecJ"/>
</dbReference>
<dbReference type="Pfam" id="PF02272">
    <property type="entry name" value="DHHA1"/>
    <property type="match status" value="1"/>
</dbReference>